<feature type="region of interest" description="Disordered" evidence="10">
    <location>
        <begin position="720"/>
        <end position="770"/>
    </location>
</feature>
<dbReference type="Pfam" id="PF12937">
    <property type="entry name" value="F-box-like"/>
    <property type="match status" value="1"/>
</dbReference>
<keyword evidence="4 9" id="KW-0853">WD repeat</keyword>
<feature type="compositionally biased region" description="Low complexity" evidence="10">
    <location>
        <begin position="417"/>
        <end position="428"/>
    </location>
</feature>
<dbReference type="GO" id="GO:0010721">
    <property type="term" value="P:negative regulation of cell development"/>
    <property type="evidence" value="ECO:0007669"/>
    <property type="project" value="UniProtKB-ARBA"/>
</dbReference>
<dbReference type="CDD" id="cd00200">
    <property type="entry name" value="WD40"/>
    <property type="match status" value="1"/>
</dbReference>
<dbReference type="Gene3D" id="1.20.1280.50">
    <property type="match status" value="1"/>
</dbReference>
<dbReference type="GO" id="GO:0051241">
    <property type="term" value="P:negative regulation of multicellular organismal process"/>
    <property type="evidence" value="ECO:0007669"/>
    <property type="project" value="UniProtKB-ARBA"/>
</dbReference>
<feature type="region of interest" description="Disordered" evidence="10">
    <location>
        <begin position="684"/>
        <end position="703"/>
    </location>
</feature>
<gene>
    <name evidence="12" type="ORF">FF38_02600</name>
</gene>
<feature type="compositionally biased region" description="Basic and acidic residues" evidence="10">
    <location>
        <begin position="76"/>
        <end position="85"/>
    </location>
</feature>
<evidence type="ECO:0000256" key="8">
    <source>
        <dbReference type="ARBA" id="ARBA00039915"/>
    </source>
</evidence>
<feature type="region of interest" description="Disordered" evidence="10">
    <location>
        <begin position="545"/>
        <end position="611"/>
    </location>
</feature>
<feature type="repeat" description="WD" evidence="9">
    <location>
        <begin position="1360"/>
        <end position="1399"/>
    </location>
</feature>
<dbReference type="PROSITE" id="PS50294">
    <property type="entry name" value="WD_REPEATS_REGION"/>
    <property type="match status" value="5"/>
</dbReference>
<feature type="compositionally biased region" description="Acidic residues" evidence="10">
    <location>
        <begin position="234"/>
        <end position="253"/>
    </location>
</feature>
<keyword evidence="7" id="KW-0539">Nucleus</keyword>
<dbReference type="InterPro" id="IPR036322">
    <property type="entry name" value="WD40_repeat_dom_sf"/>
</dbReference>
<dbReference type="GO" id="GO:0048731">
    <property type="term" value="P:system development"/>
    <property type="evidence" value="ECO:0007669"/>
    <property type="project" value="UniProtKB-ARBA"/>
</dbReference>
<evidence type="ECO:0000256" key="7">
    <source>
        <dbReference type="ARBA" id="ARBA00023242"/>
    </source>
</evidence>
<feature type="compositionally biased region" description="Low complexity" evidence="10">
    <location>
        <begin position="548"/>
        <end position="564"/>
    </location>
</feature>
<dbReference type="InterPro" id="IPR020472">
    <property type="entry name" value="WD40_PAC1"/>
</dbReference>
<feature type="region of interest" description="Disordered" evidence="10">
    <location>
        <begin position="227"/>
        <end position="283"/>
    </location>
</feature>
<feature type="region of interest" description="Disordered" evidence="10">
    <location>
        <begin position="399"/>
        <end position="430"/>
    </location>
</feature>
<feature type="compositionally biased region" description="Polar residues" evidence="10">
    <location>
        <begin position="315"/>
        <end position="334"/>
    </location>
</feature>
<feature type="compositionally biased region" description="Polar residues" evidence="10">
    <location>
        <begin position="565"/>
        <end position="584"/>
    </location>
</feature>
<feature type="repeat" description="WD" evidence="9">
    <location>
        <begin position="1320"/>
        <end position="1359"/>
    </location>
</feature>
<dbReference type="InterPro" id="IPR036047">
    <property type="entry name" value="F-box-like_dom_sf"/>
</dbReference>
<dbReference type="PRINTS" id="PR00320">
    <property type="entry name" value="GPROTEINBRPT"/>
</dbReference>
<proteinExistence type="predicted"/>
<dbReference type="GO" id="GO:0030162">
    <property type="term" value="P:regulation of proteolysis"/>
    <property type="evidence" value="ECO:0007669"/>
    <property type="project" value="UniProtKB-ARBA"/>
</dbReference>
<feature type="domain" description="F-box" evidence="11">
    <location>
        <begin position="1058"/>
        <end position="1104"/>
    </location>
</feature>
<dbReference type="SUPFAM" id="SSF81383">
    <property type="entry name" value="F-box domain"/>
    <property type="match status" value="1"/>
</dbReference>
<evidence type="ECO:0000256" key="1">
    <source>
        <dbReference type="ARBA" id="ARBA00004123"/>
    </source>
</evidence>
<feature type="compositionally biased region" description="Low complexity" evidence="10">
    <location>
        <begin position="476"/>
        <end position="510"/>
    </location>
</feature>
<accession>A0A0L0CHD5</accession>
<evidence type="ECO:0000313" key="13">
    <source>
        <dbReference type="Proteomes" id="UP000037069"/>
    </source>
</evidence>
<dbReference type="PANTHER" id="PTHR19849:SF1">
    <property type="entry name" value="F-BOX_WD REPEAT-CONTAINING PROTEIN 7"/>
    <property type="match status" value="1"/>
</dbReference>
<evidence type="ECO:0000259" key="11">
    <source>
        <dbReference type="PROSITE" id="PS50181"/>
    </source>
</evidence>
<feature type="region of interest" description="Disordered" evidence="10">
    <location>
        <begin position="45"/>
        <end position="90"/>
    </location>
</feature>
<keyword evidence="13" id="KW-1185">Reference proteome</keyword>
<dbReference type="PROSITE" id="PS00678">
    <property type="entry name" value="WD_REPEATS_1"/>
    <property type="match status" value="5"/>
</dbReference>
<feature type="compositionally biased region" description="Low complexity" evidence="10">
    <location>
        <begin position="400"/>
        <end position="410"/>
    </location>
</feature>
<sequence length="1495" mass="163846">RYIMEEKCIDQFETVALNLTKTSSNITTTITPSDNCSNKTQFFITSSSSSSTSSTLSSTSNGSRSSTDQISLNSSVDKEDFDKATTSRSSMSLLQEEFETNSQHDFAEVLDEDDETTTSGVLEAYEISSSNLLPTTNDDVTSEPVAVVDDSSSTDAIQIIKVSDASTESAASNNGYFNPSEIYVINDDDDEEEDDEDDDVDEEDDVVNEAEDDDDVEEVIEGNLINIDDNLHIEEDEDDEDVEEAEDDEEEFDMNITNQSSQRSTQNTTTSTQDSSTTQNQTNGVIMSTNGAMIFLETPVVEDQQHHHHHHLHHSQITNSSKSTSLNEFANDNNMKPKRLSDEFSKNSANTNETPTSSTAASSKLMQESNDMIYDLTESQPCPETQAHERMSSRLKKMNLNHGNTNNNINSQDLPTSSSSSASNLSSNIMPSLSDIQSMDLVERRDFEHEQRLTGGIILKSSSLIKNNVLDLGLVKSQQQQQQQKNNSNNANNGEEQPSSSHSRGFSSDSKCTYKDLSATPTSSRKLMVRLTKSTAKMNLCNTLSHNQQQQQTQSQQTQSQQQQAQELTTKTSQRSSTEQQIPKSLNLSANSSSLSSTSSASSSSNNSSSLTPVIASASAITANSTSVIVEAASSHNSEIYSNSNSNDSLTSRPSSTSSTLNKRPEVLTQEQKVYNKHSTVAAASSTSLSATNSSSSTSSTAAPSCVLESGCSRTSAIQPIVNNSNHNSNSSSSNEAHDDDVQPSTSSARCQYAPPPRSQRQVNASAQTSERYLSRSNAIAGGAAVSANAGNDICLSAAALPSRSGSANHRRSEISQNLMDGFRMLNEHLDNNFTFNHQNTSWNDCEENNSDIEEICTCHQNSMSDGSSHGGSISDLNDVDELDSGHVYGKDGGADLSYNIMHNLSISEDAAASPECVGTRKRKYTDTRLMEHDYNSATITGSGGMGASLESNSRKRVAYDFTSTPRSSQANAGALVHITTPSQLLATSSTGSPLGRRTPRSLIPTRDNPPPELQQWLSQFQRWSHAERLLAVDRLIEHCEPTQVRHMMKVIEPQFQRDFISLLPRELALQVLSYLDPKDLLRAAQTCRSWRFLCDDNLLWKEKCRQAQILTEPRTDRPKRGRAGNMPPIASPWKAAYMRQHIIEMNWRSRPIRQPKVLKGHDEHVITCLQFSGNRIVSGSDDNTLKVWSAVTGRCLRTLVGHTGGVWSSQMSGNIIISGSTDRTLKVWDMETGQCVHTLLGHTSTVRCMHLHGNKVVSGSRDATLRVWDIEQGTCLRVLVGHLAAVRCVQYDGKLIVSGAYDYMVKIWHPERPECLHTLQGHTNRVYSLQFDGIHVVSGSLDTSIRVWDVETGNCKHTLMGHQSLTSGMELRENILVSGNADSTVKVWDITTGQCLQTLSGSNKHQSAVTCLQFNSRFVVTSSDDGTVKLWDVKTGEFIRNLVSLDSGGSGGVVWRIRANDTKLICAVGSRNGTEETKLMVLDFDVEGACVKCS</sequence>
<comment type="caution">
    <text evidence="12">The sequence shown here is derived from an EMBL/GenBank/DDBJ whole genome shotgun (WGS) entry which is preliminary data.</text>
</comment>
<feature type="repeat" description="WD" evidence="9">
    <location>
        <begin position="1200"/>
        <end position="1239"/>
    </location>
</feature>
<dbReference type="SUPFAM" id="SSF50978">
    <property type="entry name" value="WD40 repeat-like"/>
    <property type="match status" value="1"/>
</dbReference>
<dbReference type="InterPro" id="IPR001680">
    <property type="entry name" value="WD40_rpt"/>
</dbReference>
<dbReference type="SMART" id="SM00256">
    <property type="entry name" value="FBOX"/>
    <property type="match status" value="1"/>
</dbReference>
<name>A0A0L0CHD5_LUCCU</name>
<comment type="pathway">
    <text evidence="2">Protein modification; protein ubiquitination.</text>
</comment>
<dbReference type="FunFam" id="1.20.1280.50:FF:000004">
    <property type="entry name" value="F-box/WD repeat-containing protein 7 isoform X1"/>
    <property type="match status" value="1"/>
</dbReference>
<dbReference type="Pfam" id="PF00400">
    <property type="entry name" value="WD40"/>
    <property type="match status" value="7"/>
</dbReference>
<feature type="repeat" description="WD" evidence="9">
    <location>
        <begin position="1403"/>
        <end position="1442"/>
    </location>
</feature>
<feature type="compositionally biased region" description="Low complexity" evidence="10">
    <location>
        <begin position="585"/>
        <end position="611"/>
    </location>
</feature>
<evidence type="ECO:0000256" key="3">
    <source>
        <dbReference type="ARBA" id="ARBA00022553"/>
    </source>
</evidence>
<feature type="repeat" description="WD" evidence="9">
    <location>
        <begin position="1280"/>
        <end position="1319"/>
    </location>
</feature>
<feature type="compositionally biased region" description="Polar residues" evidence="10">
    <location>
        <begin position="759"/>
        <end position="770"/>
    </location>
</feature>
<dbReference type="PROSITE" id="PS50181">
    <property type="entry name" value="FBOX"/>
    <property type="match status" value="1"/>
</dbReference>
<dbReference type="GO" id="GO:0043161">
    <property type="term" value="P:proteasome-mediated ubiquitin-dependent protein catabolic process"/>
    <property type="evidence" value="ECO:0007669"/>
    <property type="project" value="TreeGrafter"/>
</dbReference>
<feature type="region of interest" description="Disordered" evidence="10">
    <location>
        <begin position="476"/>
        <end position="517"/>
    </location>
</feature>
<feature type="non-terminal residue" evidence="12">
    <location>
        <position position="1"/>
    </location>
</feature>
<dbReference type="GO" id="GO:0005634">
    <property type="term" value="C:nucleus"/>
    <property type="evidence" value="ECO:0007669"/>
    <property type="project" value="UniProtKB-SubCell"/>
</dbReference>
<dbReference type="OrthoDB" id="190105at2759"/>
<feature type="compositionally biased region" description="Low complexity" evidence="10">
    <location>
        <begin position="723"/>
        <end position="735"/>
    </location>
</feature>
<dbReference type="GO" id="GO:0010992">
    <property type="term" value="P:ubiquitin recycling"/>
    <property type="evidence" value="ECO:0007669"/>
    <property type="project" value="TreeGrafter"/>
</dbReference>
<evidence type="ECO:0000256" key="10">
    <source>
        <dbReference type="SAM" id="MobiDB-lite"/>
    </source>
</evidence>
<dbReference type="EMBL" id="JRES01000398">
    <property type="protein sequence ID" value="KNC31665.1"/>
    <property type="molecule type" value="Genomic_DNA"/>
</dbReference>
<feature type="compositionally biased region" description="Low complexity" evidence="10">
    <location>
        <begin position="644"/>
        <end position="662"/>
    </location>
</feature>
<dbReference type="PANTHER" id="PTHR19849">
    <property type="entry name" value="PHOSPHOLIPASE A-2-ACTIVATING PROTEIN"/>
    <property type="match status" value="1"/>
</dbReference>
<dbReference type="Gene3D" id="2.130.10.10">
    <property type="entry name" value="YVTN repeat-like/Quinoprotein amine dehydrogenase"/>
    <property type="match status" value="1"/>
</dbReference>
<dbReference type="InterPro" id="IPR001810">
    <property type="entry name" value="F-box_dom"/>
</dbReference>
<organism evidence="12 13">
    <name type="scientific">Lucilia cuprina</name>
    <name type="common">Green bottle fly</name>
    <name type="synonym">Australian sheep blowfly</name>
    <dbReference type="NCBI Taxonomy" id="7375"/>
    <lineage>
        <taxon>Eukaryota</taxon>
        <taxon>Metazoa</taxon>
        <taxon>Ecdysozoa</taxon>
        <taxon>Arthropoda</taxon>
        <taxon>Hexapoda</taxon>
        <taxon>Insecta</taxon>
        <taxon>Pterygota</taxon>
        <taxon>Neoptera</taxon>
        <taxon>Endopterygota</taxon>
        <taxon>Diptera</taxon>
        <taxon>Brachycera</taxon>
        <taxon>Muscomorpha</taxon>
        <taxon>Oestroidea</taxon>
        <taxon>Calliphoridae</taxon>
        <taxon>Luciliinae</taxon>
        <taxon>Lucilia</taxon>
    </lineage>
</organism>
<dbReference type="SMART" id="SM00320">
    <property type="entry name" value="WD40"/>
    <property type="match status" value="8"/>
</dbReference>
<dbReference type="FunFam" id="2.130.10.10:FF:000032">
    <property type="entry name" value="F-box/WD repeat-containing protein 7 isoform X1"/>
    <property type="match status" value="1"/>
</dbReference>
<keyword evidence="5" id="KW-0677">Repeat</keyword>
<dbReference type="Proteomes" id="UP000037069">
    <property type="component" value="Unassembled WGS sequence"/>
</dbReference>
<dbReference type="GO" id="GO:0043130">
    <property type="term" value="F:ubiquitin binding"/>
    <property type="evidence" value="ECO:0007669"/>
    <property type="project" value="TreeGrafter"/>
</dbReference>
<evidence type="ECO:0000256" key="4">
    <source>
        <dbReference type="ARBA" id="ARBA00022574"/>
    </source>
</evidence>
<feature type="compositionally biased region" description="Low complexity" evidence="10">
    <location>
        <begin position="45"/>
        <end position="67"/>
    </location>
</feature>
<dbReference type="CDD" id="cd22133">
    <property type="entry name" value="F-box_FBXW7"/>
    <property type="match status" value="1"/>
</dbReference>
<dbReference type="OMA" id="PIVCLIN"/>
<feature type="region of interest" description="Disordered" evidence="10">
    <location>
        <begin position="986"/>
        <end position="1010"/>
    </location>
</feature>
<feature type="region of interest" description="Disordered" evidence="10">
    <location>
        <begin position="638"/>
        <end position="674"/>
    </location>
</feature>
<comment type="subcellular location">
    <subcellularLocation>
        <location evidence="1">Nucleus</location>
    </subcellularLocation>
</comment>
<evidence type="ECO:0000256" key="2">
    <source>
        <dbReference type="ARBA" id="ARBA00004906"/>
    </source>
</evidence>
<keyword evidence="6" id="KW-0833">Ubl conjugation pathway</keyword>
<dbReference type="InterPro" id="IPR015943">
    <property type="entry name" value="WD40/YVTN_repeat-like_dom_sf"/>
</dbReference>
<keyword evidence="3" id="KW-0597">Phosphoprotein</keyword>
<evidence type="ECO:0000256" key="9">
    <source>
        <dbReference type="PROSITE-ProRule" id="PRU00221"/>
    </source>
</evidence>
<evidence type="ECO:0000313" key="12">
    <source>
        <dbReference type="EMBL" id="KNC31665.1"/>
    </source>
</evidence>
<dbReference type="GO" id="GO:2000026">
    <property type="term" value="P:regulation of multicellular organismal development"/>
    <property type="evidence" value="ECO:0007669"/>
    <property type="project" value="UniProtKB-ARBA"/>
</dbReference>
<protein>
    <recommendedName>
        <fullName evidence="8">F-box/WD repeat-containing protein 7</fullName>
    </recommendedName>
</protein>
<evidence type="ECO:0000256" key="5">
    <source>
        <dbReference type="ARBA" id="ARBA00022737"/>
    </source>
</evidence>
<reference evidence="12 13" key="1">
    <citation type="journal article" date="2015" name="Nat. Commun.">
        <title>Lucilia cuprina genome unlocks parasitic fly biology to underpin future interventions.</title>
        <authorList>
            <person name="Anstead C.A."/>
            <person name="Korhonen P.K."/>
            <person name="Young N.D."/>
            <person name="Hall R.S."/>
            <person name="Jex A.R."/>
            <person name="Murali S.C."/>
            <person name="Hughes D.S."/>
            <person name="Lee S.F."/>
            <person name="Perry T."/>
            <person name="Stroehlein A.J."/>
            <person name="Ansell B.R."/>
            <person name="Breugelmans B."/>
            <person name="Hofmann A."/>
            <person name="Qu J."/>
            <person name="Dugan S."/>
            <person name="Lee S.L."/>
            <person name="Chao H."/>
            <person name="Dinh H."/>
            <person name="Han Y."/>
            <person name="Doddapaneni H.V."/>
            <person name="Worley K.C."/>
            <person name="Muzny D.M."/>
            <person name="Ioannidis P."/>
            <person name="Waterhouse R.M."/>
            <person name="Zdobnov E.M."/>
            <person name="James P.J."/>
            <person name="Bagnall N.H."/>
            <person name="Kotze A.C."/>
            <person name="Gibbs R.A."/>
            <person name="Richards S."/>
            <person name="Batterham P."/>
            <person name="Gasser R.B."/>
        </authorList>
    </citation>
    <scope>NUCLEOTIDE SEQUENCE [LARGE SCALE GENOMIC DNA]</scope>
    <source>
        <strain evidence="12 13">LS</strain>
        <tissue evidence="12">Full body</tissue>
    </source>
</reference>
<dbReference type="GO" id="GO:0005737">
    <property type="term" value="C:cytoplasm"/>
    <property type="evidence" value="ECO:0007669"/>
    <property type="project" value="TreeGrafter"/>
</dbReference>
<evidence type="ECO:0000256" key="6">
    <source>
        <dbReference type="ARBA" id="ARBA00022786"/>
    </source>
</evidence>
<dbReference type="PROSITE" id="PS50082">
    <property type="entry name" value="WD_REPEATS_2"/>
    <property type="match status" value="7"/>
</dbReference>
<feature type="region of interest" description="Disordered" evidence="10">
    <location>
        <begin position="189"/>
        <end position="214"/>
    </location>
</feature>
<dbReference type="STRING" id="7375.A0A0L0CHD5"/>
<dbReference type="InterPro" id="IPR019775">
    <property type="entry name" value="WD40_repeat_CS"/>
</dbReference>
<feature type="repeat" description="WD" evidence="9">
    <location>
        <begin position="1173"/>
        <end position="1199"/>
    </location>
</feature>
<feature type="region of interest" description="Disordered" evidence="10">
    <location>
        <begin position="303"/>
        <end position="363"/>
    </location>
</feature>
<feature type="repeat" description="WD" evidence="9">
    <location>
        <begin position="1240"/>
        <end position="1279"/>
    </location>
</feature>
<feature type="compositionally biased region" description="Polar residues" evidence="10">
    <location>
        <begin position="346"/>
        <end position="363"/>
    </location>
</feature>
<feature type="compositionally biased region" description="Low complexity" evidence="10">
    <location>
        <begin position="257"/>
        <end position="283"/>
    </location>
</feature>